<gene>
    <name evidence="4" type="ORF">EDM22_01760</name>
</gene>
<evidence type="ECO:0000259" key="2">
    <source>
        <dbReference type="Pfam" id="PF04984"/>
    </source>
</evidence>
<dbReference type="Proteomes" id="UP000275048">
    <property type="component" value="Unassembled WGS sequence"/>
</dbReference>
<organism evidence="4 5">
    <name type="scientific">Agromyces tardus</name>
    <dbReference type="NCBI Taxonomy" id="2583849"/>
    <lineage>
        <taxon>Bacteria</taxon>
        <taxon>Bacillati</taxon>
        <taxon>Actinomycetota</taxon>
        <taxon>Actinomycetes</taxon>
        <taxon>Micrococcales</taxon>
        <taxon>Microbacteriaceae</taxon>
        <taxon>Agromyces</taxon>
    </lineage>
</organism>
<evidence type="ECO:0000259" key="3">
    <source>
        <dbReference type="Pfam" id="PF17482"/>
    </source>
</evidence>
<reference evidence="4 5" key="1">
    <citation type="submission" date="2018-10" db="EMBL/GenBank/DDBJ databases">
        <title>Isolation, diversity and antibacterial activity of antinobacteria from the wheat rhizosphere soil.</title>
        <authorList>
            <person name="Sun T."/>
        </authorList>
    </citation>
    <scope>NUCLEOTIDE SEQUENCE [LARGE SCALE GENOMIC DNA]</scope>
    <source>
        <strain evidence="4 5">SJ-23</strain>
    </source>
</reference>
<dbReference type="Pfam" id="PF04984">
    <property type="entry name" value="Phage_sheath_1"/>
    <property type="match status" value="1"/>
</dbReference>
<dbReference type="Pfam" id="PF17482">
    <property type="entry name" value="Phage_sheath_1C"/>
    <property type="match status" value="1"/>
</dbReference>
<evidence type="ECO:0000313" key="4">
    <source>
        <dbReference type="EMBL" id="RNB52532.1"/>
    </source>
</evidence>
<accession>A0A3M8AMV9</accession>
<feature type="domain" description="Tail sheath protein C-terminal" evidence="3">
    <location>
        <begin position="280"/>
        <end position="384"/>
    </location>
</feature>
<sequence>MTPPDPEAPAGPFEEIASGARPIEGVGTAVAAFVGLAEAGPIDVPLLLSDWSAVEREFGGLSGGSPLARAVHDYFENGGRSAVVVRVGAFGAEAEWQGLAALESLPDVNLLVLPDVAAPGTRMPAEAARAVVSEAAAFCERHRAMLLLDAPADWTGVDAIEAAAASDDGLAGALGTDSANAAVYFPRVRTADPLGGAPVAVGAAGAVAGVIARTDATRGVWAAPAGTDAAIRGAAGLDVSLKDDELDRVNRLGVNCLRELPGGSTVVWGARTLQGADAAGSEWKYVPVRRFVLFLEESIDRGLRWAVFEPNAEPLWQSVRRDVTAFLHGLWRDGAFPGRTPDEAFFVRCGEDTMTQNDLDNGRLVVEIGIAPVRPAEFVILRIRSHAKPADDD</sequence>
<dbReference type="InterPro" id="IPR035089">
    <property type="entry name" value="Phage_sheath_subtilisin"/>
</dbReference>
<dbReference type="AlphaFoldDB" id="A0A3M8AMV9"/>
<dbReference type="PANTHER" id="PTHR35861:SF1">
    <property type="entry name" value="PHAGE TAIL SHEATH PROTEIN"/>
    <property type="match status" value="1"/>
</dbReference>
<dbReference type="InterPro" id="IPR052042">
    <property type="entry name" value="Tail_sheath_structural"/>
</dbReference>
<dbReference type="InterPro" id="IPR020287">
    <property type="entry name" value="Tail_sheath_C"/>
</dbReference>
<feature type="domain" description="Tail sheath protein subtilisin-like" evidence="2">
    <location>
        <begin position="115"/>
        <end position="273"/>
    </location>
</feature>
<dbReference type="Gene3D" id="3.40.50.11780">
    <property type="match status" value="1"/>
</dbReference>
<proteinExistence type="inferred from homology"/>
<dbReference type="PANTHER" id="PTHR35861">
    <property type="match status" value="1"/>
</dbReference>
<comment type="similarity">
    <text evidence="1">Belongs to the myoviridae tail sheath protein family.</text>
</comment>
<dbReference type="OrthoDB" id="9767864at2"/>
<dbReference type="RefSeq" id="WP_122935377.1">
    <property type="nucleotide sequence ID" value="NZ_JBHSNT010000007.1"/>
</dbReference>
<keyword evidence="5" id="KW-1185">Reference proteome</keyword>
<comment type="caution">
    <text evidence="4">The sequence shown here is derived from an EMBL/GenBank/DDBJ whole genome shotgun (WGS) entry which is preliminary data.</text>
</comment>
<protein>
    <submittedName>
        <fullName evidence="4">Phage tail sheath family protein</fullName>
    </submittedName>
</protein>
<name>A0A3M8AMV9_9MICO</name>
<evidence type="ECO:0000313" key="5">
    <source>
        <dbReference type="Proteomes" id="UP000275048"/>
    </source>
</evidence>
<dbReference type="EMBL" id="RHHB01000001">
    <property type="protein sequence ID" value="RNB52532.1"/>
    <property type="molecule type" value="Genomic_DNA"/>
</dbReference>
<evidence type="ECO:0000256" key="1">
    <source>
        <dbReference type="ARBA" id="ARBA00008005"/>
    </source>
</evidence>